<keyword evidence="2" id="KW-1185">Reference proteome</keyword>
<organism evidence="1 2">
    <name type="scientific">Choristoneura fumiferana</name>
    <name type="common">Spruce budworm moth</name>
    <name type="synonym">Archips fumiferana</name>
    <dbReference type="NCBI Taxonomy" id="7141"/>
    <lineage>
        <taxon>Eukaryota</taxon>
        <taxon>Metazoa</taxon>
        <taxon>Ecdysozoa</taxon>
        <taxon>Arthropoda</taxon>
        <taxon>Hexapoda</taxon>
        <taxon>Insecta</taxon>
        <taxon>Pterygota</taxon>
        <taxon>Neoptera</taxon>
        <taxon>Endopterygota</taxon>
        <taxon>Lepidoptera</taxon>
        <taxon>Glossata</taxon>
        <taxon>Ditrysia</taxon>
        <taxon>Tortricoidea</taxon>
        <taxon>Tortricidae</taxon>
        <taxon>Tortricinae</taxon>
        <taxon>Choristoneura</taxon>
    </lineage>
</organism>
<dbReference type="Proteomes" id="UP001064048">
    <property type="component" value="Chromosome Z"/>
</dbReference>
<evidence type="ECO:0000313" key="2">
    <source>
        <dbReference type="Proteomes" id="UP001064048"/>
    </source>
</evidence>
<evidence type="ECO:0000313" key="1">
    <source>
        <dbReference type="EMBL" id="KAI8431207.1"/>
    </source>
</evidence>
<accession>A0ACC0K4L7</accession>
<protein>
    <submittedName>
        <fullName evidence="1">Uncharacterized protein</fullName>
    </submittedName>
</protein>
<proteinExistence type="predicted"/>
<dbReference type="EMBL" id="CM046131">
    <property type="protein sequence ID" value="KAI8431207.1"/>
    <property type="molecule type" value="Genomic_DNA"/>
</dbReference>
<sequence>MVVALRADLAQEVHSTGFETAYFVASSQFLGDQRPSYNHQLKFTLRLGEDRGYPSAQDIILEGAHASIAMNIYGQNNPEPTDQSQEYSFRLHEDPRYGWTPTLSNFEFMSILQNLTAIKIRGTYNKGGVGYLMNFKLETAKIGREKGSAPANWVEKCICPNAYVGDYCEECAPGFRHEPANGGPYSTCIPCDCNGHAHICDTATGFCICKHNTTGSNCELCAKGFYGNAIAGTPDDCKPCPCPKDSGCIQLMDQSIVCTDCPYGYAGPKCEVCADGNFGDPTGQFGPQKDCEECQCNGNVDLNAVGNCNRTTGECLKCIYNTAGEHCDKCLNGFYGDALDAKKKGDCKPCQCHEAGTQESEDGAPQCDGLTGYCACRPHVIGKNCDRCEDGYYNIGSGEGCKSCECNLEGSYNSTCHPVTGQCYCKPGIDG</sequence>
<name>A0ACC0K4L7_CHOFU</name>
<gene>
    <name evidence="1" type="ORF">MSG28_001245</name>
</gene>
<comment type="caution">
    <text evidence="1">The sequence shown here is derived from an EMBL/GenBank/DDBJ whole genome shotgun (WGS) entry which is preliminary data.</text>
</comment>
<reference evidence="1 2" key="1">
    <citation type="journal article" date="2022" name="Genome Biol. Evol.">
        <title>The Spruce Budworm Genome: Reconstructing the Evolutionary History of Antifreeze Proteins.</title>
        <authorList>
            <person name="Beliveau C."/>
            <person name="Gagne P."/>
            <person name="Picq S."/>
            <person name="Vernygora O."/>
            <person name="Keeling C.I."/>
            <person name="Pinkney K."/>
            <person name="Doucet D."/>
            <person name="Wen F."/>
            <person name="Johnston J.S."/>
            <person name="Maaroufi H."/>
            <person name="Boyle B."/>
            <person name="Laroche J."/>
            <person name="Dewar K."/>
            <person name="Juretic N."/>
            <person name="Blackburn G."/>
            <person name="Nisole A."/>
            <person name="Brunet B."/>
            <person name="Brandao M."/>
            <person name="Lumley L."/>
            <person name="Duan J."/>
            <person name="Quan G."/>
            <person name="Lucarotti C.J."/>
            <person name="Roe A.D."/>
            <person name="Sperling F.A.H."/>
            <person name="Levesque R.C."/>
            <person name="Cusson M."/>
        </authorList>
    </citation>
    <scope>NUCLEOTIDE SEQUENCE [LARGE SCALE GENOMIC DNA]</scope>
    <source>
        <strain evidence="1">Glfc:IPQL:Cfum</strain>
    </source>
</reference>